<dbReference type="Gene3D" id="3.50.50.60">
    <property type="entry name" value="FAD/NAD(P)-binding domain"/>
    <property type="match status" value="1"/>
</dbReference>
<dbReference type="InterPro" id="IPR005226">
    <property type="entry name" value="UPF0014_fam"/>
</dbReference>
<evidence type="ECO:0000313" key="11">
    <source>
        <dbReference type="EMBL" id="RMZ55619.1"/>
    </source>
</evidence>
<evidence type="ECO:0000256" key="2">
    <source>
        <dbReference type="ARBA" id="ARBA00005268"/>
    </source>
</evidence>
<keyword evidence="6 8" id="KW-1133">Transmembrane helix</keyword>
<feature type="transmembrane region" description="Helical" evidence="8">
    <location>
        <begin position="634"/>
        <end position="653"/>
    </location>
</feature>
<evidence type="ECO:0000256" key="9">
    <source>
        <dbReference type="SAM" id="SignalP"/>
    </source>
</evidence>
<protein>
    <recommendedName>
        <fullName evidence="10">ABC transporter domain-containing protein</fullName>
    </recommendedName>
</protein>
<dbReference type="SMART" id="SM00382">
    <property type="entry name" value="AAA"/>
    <property type="match status" value="1"/>
</dbReference>
<dbReference type="GO" id="GO:0005886">
    <property type="term" value="C:plasma membrane"/>
    <property type="evidence" value="ECO:0007669"/>
    <property type="project" value="TreeGrafter"/>
</dbReference>
<evidence type="ECO:0000256" key="7">
    <source>
        <dbReference type="ARBA" id="ARBA00023136"/>
    </source>
</evidence>
<evidence type="ECO:0000256" key="1">
    <source>
        <dbReference type="ARBA" id="ARBA00004141"/>
    </source>
</evidence>
<dbReference type="InterPro" id="IPR003439">
    <property type="entry name" value="ABC_transporter-like_ATP-bd"/>
</dbReference>
<keyword evidence="5" id="KW-0067">ATP-binding</keyword>
<comment type="caution">
    <text evidence="11">The sequence shown here is derived from an EMBL/GenBank/DDBJ whole genome shotgun (WGS) entry which is preliminary data.</text>
</comment>
<dbReference type="PROSITE" id="PS50893">
    <property type="entry name" value="ABC_TRANSPORTER_2"/>
    <property type="match status" value="1"/>
</dbReference>
<name>A0A3M7L0C1_AUXPR</name>
<dbReference type="Proteomes" id="UP000279271">
    <property type="component" value="Unassembled WGS sequence"/>
</dbReference>
<dbReference type="EMBL" id="QOKY01000160">
    <property type="protein sequence ID" value="RMZ55619.1"/>
    <property type="molecule type" value="Genomic_DNA"/>
</dbReference>
<keyword evidence="3 8" id="KW-0812">Transmembrane</keyword>
<feature type="transmembrane region" description="Helical" evidence="8">
    <location>
        <begin position="689"/>
        <end position="707"/>
    </location>
</feature>
<dbReference type="InterPro" id="IPR027417">
    <property type="entry name" value="P-loop_NTPase"/>
</dbReference>
<dbReference type="InterPro" id="IPR003593">
    <property type="entry name" value="AAA+_ATPase"/>
</dbReference>
<dbReference type="InterPro" id="IPR017871">
    <property type="entry name" value="ABC_transporter-like_CS"/>
</dbReference>
<dbReference type="Gene3D" id="3.30.9.10">
    <property type="entry name" value="D-Amino Acid Oxidase, subunit A, domain 2"/>
    <property type="match status" value="1"/>
</dbReference>
<dbReference type="PANTHER" id="PTHR30028:SF0">
    <property type="entry name" value="PROTEIN ALUMINUM SENSITIVE 3"/>
    <property type="match status" value="1"/>
</dbReference>
<comment type="subcellular location">
    <subcellularLocation>
        <location evidence="1">Membrane</location>
        <topology evidence="1">Multi-pass membrane protein</topology>
    </subcellularLocation>
</comment>
<comment type="similarity">
    <text evidence="2">Belongs to the UPF0014 family.</text>
</comment>
<dbReference type="CDD" id="cd00267">
    <property type="entry name" value="ABC_ATPase"/>
    <property type="match status" value="1"/>
</dbReference>
<dbReference type="Gene3D" id="3.40.50.300">
    <property type="entry name" value="P-loop containing nucleotide triphosphate hydrolases"/>
    <property type="match status" value="1"/>
</dbReference>
<dbReference type="Pfam" id="PF01266">
    <property type="entry name" value="DAO"/>
    <property type="match status" value="1"/>
</dbReference>
<reference evidence="12" key="1">
    <citation type="journal article" date="2018" name="Algal Res.">
        <title>Characterization of plant carbon substrate utilization by Auxenochlorella protothecoides.</title>
        <authorList>
            <person name="Vogler B.W."/>
            <person name="Starkenburg S.R."/>
            <person name="Sudasinghe N."/>
            <person name="Schambach J.Y."/>
            <person name="Rollin J.A."/>
            <person name="Pattathil S."/>
            <person name="Barry A.N."/>
        </authorList>
    </citation>
    <scope>NUCLEOTIDE SEQUENCE [LARGE SCALE GENOMIC DNA]</scope>
    <source>
        <strain evidence="12">UTEX 25</strain>
    </source>
</reference>
<dbReference type="GO" id="GO:0005524">
    <property type="term" value="F:ATP binding"/>
    <property type="evidence" value="ECO:0007669"/>
    <property type="project" value="UniProtKB-KW"/>
</dbReference>
<dbReference type="SUPFAM" id="SSF51905">
    <property type="entry name" value="FAD/NAD(P)-binding domain"/>
    <property type="match status" value="1"/>
</dbReference>
<feature type="transmembrane region" description="Helical" evidence="8">
    <location>
        <begin position="719"/>
        <end position="741"/>
    </location>
</feature>
<dbReference type="Pfam" id="PF00005">
    <property type="entry name" value="ABC_tran"/>
    <property type="match status" value="1"/>
</dbReference>
<dbReference type="PROSITE" id="PS00211">
    <property type="entry name" value="ABC_TRANSPORTER_1"/>
    <property type="match status" value="1"/>
</dbReference>
<feature type="chain" id="PRO_5018057469" description="ABC transporter domain-containing protein" evidence="9">
    <location>
        <begin position="17"/>
        <end position="953"/>
    </location>
</feature>
<accession>A0A3M7L0C1</accession>
<evidence type="ECO:0000259" key="10">
    <source>
        <dbReference type="PROSITE" id="PS50893"/>
    </source>
</evidence>
<sequence length="953" mass="99989">MTLCCSALLLAGGFLARDWCDGSPTGPLAHASFALHADLADKLNGKERYGYRRMSTYSVSLRAGGGKKGGARGRKSASLGWLDADIWSRTVNPEQFTRTLLEESGAEVRIATLAGLVVENGAVAGVRLEPRDGGPATTMPADTVIIATGAWTGALRAAIPRPSCYHRPEADAAPGGLPAEALFLAYRGTDGKSQEPEIYPRPNGEVYVCGASTPTPLPSFADQVLPDAGAPARLRDAAAAASRHLAQAEVLREQACYLPCSPVGTPAIGPVRGVRGLYVAAGHSCWGILNAPATGLALAELIVDGEASCVSLRAFEPARAGDPFLPVFPHGSNQPQRSNGELTKIMAPEHRLEEPASVQLAVRNLRRSVGDNLIHSNLSFSLRSGEILFVRGPSGVGKSVLLRCLACLDPIDSGSLSLSGQPPEKWGLPRWRSLVTYVHQARIAHPGTPSQYYFRLQQLAAQRSRERGDLPSIVSSLGLEPEVLNQAWQELSGGQAQRVSLGIALALKPAILLLDEPTSSLDAASAEKVESALKTCGAGIVWVSHDPQQPDRVGGRVLNLPAGTEGQAGPGVPKPEPNTQIAMALPFAQSLNATATGCMLALSMDPTSHLLFDYHDGSVPVGKREGGPVFITPFRLGLAAAVILVNGLVSVWLRLAMHKKLAIATVRVVLQLSILGYILVPIFTANSAWVTAAYLAFMLLVAGLEALSRPALTYDGMLWQVLASLGLPCSAMLAYGLGAVIRPRPWYDAQYAIPVAGMLLGNACSGVAIGLTSLLDDLSSGRDRVEALLAAGATRWEAAEDGVRRAVRMALTPTLNQMNVAGIVSIPGMMTGQILGGADPTTAARYQIALLLFIAAASGAGAVAAVFLAAGTLLDGAHRLRGDRLTPRGTTGKGVLVWLAWQARRAGGGAARAWKAGVGRVRGEPEPGADPTVVVHMGGEVRDGLDESLLRGR</sequence>
<evidence type="ECO:0000313" key="12">
    <source>
        <dbReference type="Proteomes" id="UP000279271"/>
    </source>
</evidence>
<dbReference type="Pfam" id="PF03649">
    <property type="entry name" value="UPF0014"/>
    <property type="match status" value="1"/>
</dbReference>
<dbReference type="AlphaFoldDB" id="A0A3M7L0C1"/>
<evidence type="ECO:0000256" key="3">
    <source>
        <dbReference type="ARBA" id="ARBA00022692"/>
    </source>
</evidence>
<feature type="domain" description="ABC transporter" evidence="10">
    <location>
        <begin position="360"/>
        <end position="587"/>
    </location>
</feature>
<dbReference type="InterPro" id="IPR036188">
    <property type="entry name" value="FAD/NAD-bd_sf"/>
</dbReference>
<dbReference type="InterPro" id="IPR006076">
    <property type="entry name" value="FAD-dep_OxRdtase"/>
</dbReference>
<gene>
    <name evidence="11" type="ORF">APUTEX25_000202</name>
</gene>
<dbReference type="SUPFAM" id="SSF52540">
    <property type="entry name" value="P-loop containing nucleoside triphosphate hydrolases"/>
    <property type="match status" value="1"/>
</dbReference>
<proteinExistence type="inferred from homology"/>
<feature type="transmembrane region" description="Helical" evidence="8">
    <location>
        <begin position="665"/>
        <end position="683"/>
    </location>
</feature>
<evidence type="ECO:0000256" key="8">
    <source>
        <dbReference type="SAM" id="Phobius"/>
    </source>
</evidence>
<evidence type="ECO:0000256" key="6">
    <source>
        <dbReference type="ARBA" id="ARBA00022989"/>
    </source>
</evidence>
<organism evidence="11 12">
    <name type="scientific">Auxenochlorella protothecoides</name>
    <name type="common">Green microalga</name>
    <name type="synonym">Chlorella protothecoides</name>
    <dbReference type="NCBI Taxonomy" id="3075"/>
    <lineage>
        <taxon>Eukaryota</taxon>
        <taxon>Viridiplantae</taxon>
        <taxon>Chlorophyta</taxon>
        <taxon>core chlorophytes</taxon>
        <taxon>Trebouxiophyceae</taxon>
        <taxon>Chlorellales</taxon>
        <taxon>Chlorellaceae</taxon>
        <taxon>Auxenochlorella</taxon>
    </lineage>
</organism>
<evidence type="ECO:0000256" key="5">
    <source>
        <dbReference type="ARBA" id="ARBA00022840"/>
    </source>
</evidence>
<feature type="transmembrane region" description="Helical" evidence="8">
    <location>
        <begin position="753"/>
        <end position="775"/>
    </location>
</feature>
<feature type="transmembrane region" description="Helical" evidence="8">
    <location>
        <begin position="848"/>
        <end position="874"/>
    </location>
</feature>
<dbReference type="GO" id="GO:0016887">
    <property type="term" value="F:ATP hydrolysis activity"/>
    <property type="evidence" value="ECO:0007669"/>
    <property type="project" value="InterPro"/>
</dbReference>
<keyword evidence="4" id="KW-0547">Nucleotide-binding</keyword>
<keyword evidence="9" id="KW-0732">Signal</keyword>
<keyword evidence="7 8" id="KW-0472">Membrane</keyword>
<feature type="transmembrane region" description="Helical" evidence="8">
    <location>
        <begin position="818"/>
        <end position="836"/>
    </location>
</feature>
<feature type="signal peptide" evidence="9">
    <location>
        <begin position="1"/>
        <end position="16"/>
    </location>
</feature>
<dbReference type="PANTHER" id="PTHR30028">
    <property type="entry name" value="UPF0014 INNER MEMBRANE PROTEIN YBBM-RELATED"/>
    <property type="match status" value="1"/>
</dbReference>
<evidence type="ECO:0000256" key="4">
    <source>
        <dbReference type="ARBA" id="ARBA00022741"/>
    </source>
</evidence>